<comment type="caution">
    <text evidence="1">The sequence shown here is derived from an EMBL/GenBank/DDBJ whole genome shotgun (WGS) entry which is preliminary data.</text>
</comment>
<accession>A0A4D4KEE3</accession>
<evidence type="ECO:0008006" key="3">
    <source>
        <dbReference type="Google" id="ProtNLM"/>
    </source>
</evidence>
<dbReference type="InterPro" id="IPR011990">
    <property type="entry name" value="TPR-like_helical_dom_sf"/>
</dbReference>
<gene>
    <name evidence="1" type="ORF">SANT12839_074060</name>
</gene>
<dbReference type="SUPFAM" id="SSF48452">
    <property type="entry name" value="TPR-like"/>
    <property type="match status" value="1"/>
</dbReference>
<dbReference type="AlphaFoldDB" id="A0A4D4KEE3"/>
<sequence length="107" mass="12335">MADAARDQRVQAQVLYELGSTQYAMGRADDAKGFLIRAHRMRANLGDGEIRSPRWIARTLEMLGQAAEEQGHVSRASRFYKTSLEQYELINLRDAERVRQRLRKLAE</sequence>
<dbReference type="Proteomes" id="UP000299290">
    <property type="component" value="Unassembled WGS sequence"/>
</dbReference>
<protein>
    <recommendedName>
        <fullName evidence="3">MalT-like TPR region domain-containing protein</fullName>
    </recommendedName>
</protein>
<proteinExistence type="predicted"/>
<evidence type="ECO:0000313" key="1">
    <source>
        <dbReference type="EMBL" id="GDY46524.1"/>
    </source>
</evidence>
<name>A0A4D4KEE3_9ACTN</name>
<organism evidence="1 2">
    <name type="scientific">Streptomyces antimycoticus</name>
    <dbReference type="NCBI Taxonomy" id="68175"/>
    <lineage>
        <taxon>Bacteria</taxon>
        <taxon>Bacillati</taxon>
        <taxon>Actinomycetota</taxon>
        <taxon>Actinomycetes</taxon>
        <taxon>Kitasatosporales</taxon>
        <taxon>Streptomycetaceae</taxon>
        <taxon>Streptomyces</taxon>
        <taxon>Streptomyces violaceusniger group</taxon>
    </lineage>
</organism>
<dbReference type="Gene3D" id="1.25.40.10">
    <property type="entry name" value="Tetratricopeptide repeat domain"/>
    <property type="match status" value="1"/>
</dbReference>
<keyword evidence="2" id="KW-1185">Reference proteome</keyword>
<evidence type="ECO:0000313" key="2">
    <source>
        <dbReference type="Proteomes" id="UP000299290"/>
    </source>
</evidence>
<reference evidence="1 2" key="1">
    <citation type="journal article" date="2020" name="Int. J. Syst. Evol. Microbiol.">
        <title>Reclassification of Streptomyces castelarensis and Streptomyces sporoclivatus as later heterotypic synonyms of Streptomyces antimycoticus.</title>
        <authorList>
            <person name="Komaki H."/>
            <person name="Tamura T."/>
        </authorList>
    </citation>
    <scope>NUCLEOTIDE SEQUENCE [LARGE SCALE GENOMIC DNA]</scope>
    <source>
        <strain evidence="1 2">NBRC 12839</strain>
    </source>
</reference>
<dbReference type="RefSeq" id="WP_162003883.1">
    <property type="nucleotide sequence ID" value="NZ_BJHV01000001.1"/>
</dbReference>
<dbReference type="EMBL" id="BJHV01000001">
    <property type="protein sequence ID" value="GDY46524.1"/>
    <property type="molecule type" value="Genomic_DNA"/>
</dbReference>